<dbReference type="InterPro" id="IPR013527">
    <property type="entry name" value="YicC-like_N"/>
</dbReference>
<accession>A0A011UBN3</accession>
<evidence type="ECO:0000256" key="3">
    <source>
        <dbReference type="ARBA" id="ARBA00022759"/>
    </source>
</evidence>
<comment type="caution">
    <text evidence="8">The sequence shown here is derived from an EMBL/GenBank/DDBJ whole genome shotgun (WGS) entry which is preliminary data.</text>
</comment>
<evidence type="ECO:0000313" key="9">
    <source>
        <dbReference type="Proteomes" id="UP000021369"/>
    </source>
</evidence>
<dbReference type="GO" id="GO:0004521">
    <property type="term" value="F:RNA endonuclease activity"/>
    <property type="evidence" value="ECO:0007669"/>
    <property type="project" value="InterPro"/>
</dbReference>
<dbReference type="InterPro" id="IPR013551">
    <property type="entry name" value="YicC-like_C"/>
</dbReference>
<evidence type="ECO:0000259" key="7">
    <source>
        <dbReference type="Pfam" id="PF08340"/>
    </source>
</evidence>
<proteinExistence type="inferred from homology"/>
<dbReference type="AlphaFoldDB" id="A0A011UBN3"/>
<dbReference type="GO" id="GO:0016787">
    <property type="term" value="F:hydrolase activity"/>
    <property type="evidence" value="ECO:0007669"/>
    <property type="project" value="UniProtKB-KW"/>
</dbReference>
<comment type="cofactor">
    <cofactor evidence="1">
        <name>a divalent metal cation</name>
        <dbReference type="ChEBI" id="CHEBI:60240"/>
    </cofactor>
</comment>
<dbReference type="RefSeq" id="WP_024856519.1">
    <property type="nucleotide sequence ID" value="NZ_JEOB01000004.1"/>
</dbReference>
<evidence type="ECO:0000313" key="8">
    <source>
        <dbReference type="EMBL" id="EXM37984.1"/>
    </source>
</evidence>
<dbReference type="Pfam" id="PF03755">
    <property type="entry name" value="YicC-like_N"/>
    <property type="match status" value="1"/>
</dbReference>
<evidence type="ECO:0000259" key="6">
    <source>
        <dbReference type="Pfam" id="PF03755"/>
    </source>
</evidence>
<reference evidence="8 9" key="1">
    <citation type="submission" date="2013-06" db="EMBL/GenBank/DDBJ databases">
        <title>Rumen cellulosomics: divergent fiber-degrading strategies revealed by comparative genome-wide analysis of six Ruminococcal strains.</title>
        <authorList>
            <person name="Dassa B."/>
            <person name="Borovok I."/>
            <person name="Lamed R."/>
            <person name="Flint H."/>
            <person name="Yeoman C.J."/>
            <person name="White B."/>
            <person name="Bayer E.A."/>
        </authorList>
    </citation>
    <scope>NUCLEOTIDE SEQUENCE [LARGE SCALE GENOMIC DNA]</scope>
    <source>
        <strain evidence="8 9">SY3</strain>
    </source>
</reference>
<dbReference type="Proteomes" id="UP000021369">
    <property type="component" value="Unassembled WGS sequence"/>
</dbReference>
<dbReference type="OrthoDB" id="9771229at2"/>
<organism evidence="8 9">
    <name type="scientific">Ruminococcus albus SY3</name>
    <dbReference type="NCBI Taxonomy" id="1341156"/>
    <lineage>
        <taxon>Bacteria</taxon>
        <taxon>Bacillati</taxon>
        <taxon>Bacillota</taxon>
        <taxon>Clostridia</taxon>
        <taxon>Eubacteriales</taxon>
        <taxon>Oscillospiraceae</taxon>
        <taxon>Ruminococcus</taxon>
    </lineage>
</organism>
<protein>
    <recommendedName>
        <fullName evidence="10">Stress-induced protein</fullName>
    </recommendedName>
</protein>
<comment type="similarity">
    <text evidence="5">Belongs to the YicC/YloC family.</text>
</comment>
<dbReference type="EMBL" id="JEOB01000004">
    <property type="protein sequence ID" value="EXM37984.1"/>
    <property type="molecule type" value="Genomic_DNA"/>
</dbReference>
<keyword evidence="3" id="KW-0255">Endonuclease</keyword>
<dbReference type="PANTHER" id="PTHR30636:SF3">
    <property type="entry name" value="UPF0701 PROTEIN YICC"/>
    <property type="match status" value="1"/>
</dbReference>
<evidence type="ECO:0000256" key="1">
    <source>
        <dbReference type="ARBA" id="ARBA00001968"/>
    </source>
</evidence>
<evidence type="ECO:0000256" key="4">
    <source>
        <dbReference type="ARBA" id="ARBA00022801"/>
    </source>
</evidence>
<dbReference type="NCBIfam" id="TIGR00255">
    <property type="entry name" value="YicC/YloC family endoribonuclease"/>
    <property type="match status" value="1"/>
</dbReference>
<evidence type="ECO:0008006" key="10">
    <source>
        <dbReference type="Google" id="ProtNLM"/>
    </source>
</evidence>
<dbReference type="PANTHER" id="PTHR30636">
    <property type="entry name" value="UPF0701 PROTEIN YICC"/>
    <property type="match status" value="1"/>
</dbReference>
<dbReference type="PATRIC" id="fig|1341156.4.peg.2980"/>
<feature type="domain" description="Endoribonuclease YicC-like N-terminal" evidence="6">
    <location>
        <begin position="2"/>
        <end position="155"/>
    </location>
</feature>
<evidence type="ECO:0000256" key="2">
    <source>
        <dbReference type="ARBA" id="ARBA00022722"/>
    </source>
</evidence>
<keyword evidence="4" id="KW-0378">Hydrolase</keyword>
<keyword evidence="2" id="KW-0540">Nuclease</keyword>
<name>A0A011UBN3_RUMAL</name>
<gene>
    <name evidence="8" type="ORF">RASY3_16905</name>
</gene>
<keyword evidence="9" id="KW-1185">Reference proteome</keyword>
<dbReference type="Pfam" id="PF08340">
    <property type="entry name" value="YicC-like_C"/>
    <property type="match status" value="1"/>
</dbReference>
<dbReference type="InterPro" id="IPR005229">
    <property type="entry name" value="YicC/YloC-like"/>
</dbReference>
<sequence length="295" mass="33523">MVKSMTGFGREHIVAEGREIIVEIRSVNHRYYEFTSRTPRAYGYLDEKLKSFLKSGISRGKVEVSVSIYNQEGTDAEIELNKSVAKGYLDALRGAADELNLSDDLTLANIMKLPDIFTVVKKTEDEEVIWAQVKGVAQVALDRFVEMRETEGKKMYDDVSSRLDFIEKTVGEIEEHQPSVAKSYSDRLYDKITETLNSVGLDNIDKQRILTEVAIFADKVAIDEETVRLRSHISQFRDLIASDEPVGRKLDFLVQEVNREVNTIGSKANDLTITKKVVDLKAEIEKIREQIQNIE</sequence>
<feature type="domain" description="Endoribonuclease YicC-like C-terminal" evidence="7">
    <location>
        <begin position="173"/>
        <end position="295"/>
    </location>
</feature>
<evidence type="ECO:0000256" key="5">
    <source>
        <dbReference type="ARBA" id="ARBA00035648"/>
    </source>
</evidence>